<dbReference type="GO" id="GO:0003700">
    <property type="term" value="F:DNA-binding transcription factor activity"/>
    <property type="evidence" value="ECO:0007669"/>
    <property type="project" value="InterPro"/>
</dbReference>
<dbReference type="InterPro" id="IPR018062">
    <property type="entry name" value="HTH_AraC-typ_CS"/>
</dbReference>
<protein>
    <submittedName>
        <fullName evidence="5">AraC family transcriptional regulator</fullName>
    </submittedName>
</protein>
<dbReference type="Gene3D" id="2.60.120.280">
    <property type="entry name" value="Regulatory protein AraC"/>
    <property type="match status" value="1"/>
</dbReference>
<evidence type="ECO:0000256" key="3">
    <source>
        <dbReference type="ARBA" id="ARBA00023163"/>
    </source>
</evidence>
<dbReference type="RefSeq" id="WP_138336918.1">
    <property type="nucleotide sequence ID" value="NZ_JAOQJZ010000004.1"/>
</dbReference>
<dbReference type="SUPFAM" id="SSF46689">
    <property type="entry name" value="Homeodomain-like"/>
    <property type="match status" value="2"/>
</dbReference>
<dbReference type="PROSITE" id="PS01124">
    <property type="entry name" value="HTH_ARAC_FAMILY_2"/>
    <property type="match status" value="1"/>
</dbReference>
<gene>
    <name evidence="5" type="ORF">OCV57_05460</name>
</gene>
<dbReference type="PROSITE" id="PS51257">
    <property type="entry name" value="PROKAR_LIPOPROTEIN"/>
    <property type="match status" value="1"/>
</dbReference>
<dbReference type="Proteomes" id="UP001208131">
    <property type="component" value="Unassembled WGS sequence"/>
</dbReference>
<dbReference type="PANTHER" id="PTHR43280:SF2">
    <property type="entry name" value="HTH-TYPE TRANSCRIPTIONAL REGULATOR EXSA"/>
    <property type="match status" value="1"/>
</dbReference>
<dbReference type="Gene3D" id="1.10.10.60">
    <property type="entry name" value="Homeodomain-like"/>
    <property type="match status" value="2"/>
</dbReference>
<name>A0AAE3IFL4_9FIRM</name>
<dbReference type="InterPro" id="IPR037923">
    <property type="entry name" value="HTH-like"/>
</dbReference>
<evidence type="ECO:0000259" key="4">
    <source>
        <dbReference type="PROSITE" id="PS01124"/>
    </source>
</evidence>
<dbReference type="EMBL" id="JAOQJZ010000004">
    <property type="protein sequence ID" value="MCU6705368.1"/>
    <property type="molecule type" value="Genomic_DNA"/>
</dbReference>
<dbReference type="PANTHER" id="PTHR43280">
    <property type="entry name" value="ARAC-FAMILY TRANSCRIPTIONAL REGULATOR"/>
    <property type="match status" value="1"/>
</dbReference>
<evidence type="ECO:0000256" key="2">
    <source>
        <dbReference type="ARBA" id="ARBA00023125"/>
    </source>
</evidence>
<keyword evidence="3" id="KW-0804">Transcription</keyword>
<dbReference type="InterPro" id="IPR009057">
    <property type="entry name" value="Homeodomain-like_sf"/>
</dbReference>
<dbReference type="GO" id="GO:0043565">
    <property type="term" value="F:sequence-specific DNA binding"/>
    <property type="evidence" value="ECO:0007669"/>
    <property type="project" value="InterPro"/>
</dbReference>
<dbReference type="AlphaFoldDB" id="A0AAE3IFL4"/>
<dbReference type="InterPro" id="IPR020449">
    <property type="entry name" value="Tscrpt_reg_AraC-type_HTH"/>
</dbReference>
<keyword evidence="6" id="KW-1185">Reference proteome</keyword>
<evidence type="ECO:0000313" key="5">
    <source>
        <dbReference type="EMBL" id="MCU6705368.1"/>
    </source>
</evidence>
<keyword evidence="2" id="KW-0238">DNA-binding</keyword>
<dbReference type="PROSITE" id="PS00041">
    <property type="entry name" value="HTH_ARAC_FAMILY_1"/>
    <property type="match status" value="1"/>
</dbReference>
<dbReference type="InterPro" id="IPR003313">
    <property type="entry name" value="AraC-bd"/>
</dbReference>
<dbReference type="Pfam" id="PF02311">
    <property type="entry name" value="AraC_binding"/>
    <property type="match status" value="1"/>
</dbReference>
<feature type="domain" description="HTH araC/xylS-type" evidence="4">
    <location>
        <begin position="172"/>
        <end position="270"/>
    </location>
</feature>
<dbReference type="PRINTS" id="PR00032">
    <property type="entry name" value="HTHARAC"/>
</dbReference>
<reference evidence="5 6" key="1">
    <citation type="journal article" date="2021" name="ISME Commun">
        <title>Automated analysis of genomic sequences facilitates high-throughput and comprehensive description of bacteria.</title>
        <authorList>
            <person name="Hitch T.C.A."/>
        </authorList>
    </citation>
    <scope>NUCLEOTIDE SEQUENCE [LARGE SCALE GENOMIC DNA]</scope>
    <source>
        <strain evidence="5 6">Sanger_31</strain>
    </source>
</reference>
<evidence type="ECO:0000256" key="1">
    <source>
        <dbReference type="ARBA" id="ARBA00023015"/>
    </source>
</evidence>
<dbReference type="InterPro" id="IPR018060">
    <property type="entry name" value="HTH_AraC"/>
</dbReference>
<organism evidence="5 6">
    <name type="scientific">Hominimerdicola aceti</name>
    <dbReference type="NCBI Taxonomy" id="2981726"/>
    <lineage>
        <taxon>Bacteria</taxon>
        <taxon>Bacillati</taxon>
        <taxon>Bacillota</taxon>
        <taxon>Clostridia</taxon>
        <taxon>Eubacteriales</taxon>
        <taxon>Oscillospiraceae</taxon>
        <taxon>Hominimerdicola</taxon>
    </lineage>
</organism>
<keyword evidence="1" id="KW-0805">Transcription regulation</keyword>
<dbReference type="Pfam" id="PF12833">
    <property type="entry name" value="HTH_18"/>
    <property type="match status" value="1"/>
</dbReference>
<dbReference type="SMART" id="SM00342">
    <property type="entry name" value="HTH_ARAC"/>
    <property type="match status" value="1"/>
</dbReference>
<dbReference type="SUPFAM" id="SSF51215">
    <property type="entry name" value="Regulatory protein AraC"/>
    <property type="match status" value="1"/>
</dbReference>
<accession>A0AAE3IFL4</accession>
<sequence length="272" mass="31591">MQKQFYPVIGTEKALPFYIIGIGVSCWQFPVSRPEGYDYPQLFVCLEGEGEVTVDGKTVKIMPDSIFYIPPHCPHEYRATTHSWYLDWVCFDGKQALELLKEWDLNKFHVFLNCGAERMHKLFDSAYYTIKSDKAYGNYYASAQLYDMLLEYRKLSDDKFPYKSRVNSEAVARVMKYTEENYSKPIKLADMAAVAGVSEQHLCRLFKKNFSIRPMEYLNTVRISHAKELLTYSSKTVAEIASETGFSDSSYFYVVFKKHENISPAEYRKIKA</sequence>
<comment type="caution">
    <text evidence="5">The sequence shown here is derived from an EMBL/GenBank/DDBJ whole genome shotgun (WGS) entry which is preliminary data.</text>
</comment>
<proteinExistence type="predicted"/>
<evidence type="ECO:0000313" key="6">
    <source>
        <dbReference type="Proteomes" id="UP001208131"/>
    </source>
</evidence>